<dbReference type="PANTHER" id="PTHR11808:SF50">
    <property type="entry name" value="CYSTATHIONINE BETA-LYASE"/>
    <property type="match status" value="1"/>
</dbReference>
<dbReference type="SUPFAM" id="SSF53383">
    <property type="entry name" value="PLP-dependent transferases"/>
    <property type="match status" value="1"/>
</dbReference>
<dbReference type="PANTHER" id="PTHR11808">
    <property type="entry name" value="TRANS-SULFURATION ENZYME FAMILY MEMBER"/>
    <property type="match status" value="1"/>
</dbReference>
<dbReference type="STRING" id="83449.BON30_36750"/>
<evidence type="ECO:0000256" key="3">
    <source>
        <dbReference type="ARBA" id="ARBA00012224"/>
    </source>
</evidence>
<dbReference type="GO" id="GO:0005737">
    <property type="term" value="C:cytoplasm"/>
    <property type="evidence" value="ECO:0007669"/>
    <property type="project" value="TreeGrafter"/>
</dbReference>
<dbReference type="GO" id="GO:0047804">
    <property type="term" value="F:cysteine-S-conjugate beta-lyase activity"/>
    <property type="evidence" value="ECO:0007669"/>
    <property type="project" value="UniProtKB-EC"/>
</dbReference>
<comment type="cofactor">
    <cofactor evidence="1 9">
        <name>pyridoxal 5'-phosphate</name>
        <dbReference type="ChEBI" id="CHEBI:597326"/>
    </cofactor>
</comment>
<evidence type="ECO:0000256" key="6">
    <source>
        <dbReference type="ARBA" id="ARBA00023167"/>
    </source>
</evidence>
<accession>A0A1L9B036</accession>
<evidence type="ECO:0000256" key="1">
    <source>
        <dbReference type="ARBA" id="ARBA00001933"/>
    </source>
</evidence>
<feature type="modified residue" description="N6-(pyridoxal phosphate)lysine" evidence="8">
    <location>
        <position position="212"/>
    </location>
</feature>
<dbReference type="InterPro" id="IPR015424">
    <property type="entry name" value="PyrdxlP-dep_Trfase"/>
</dbReference>
<dbReference type="AlphaFoldDB" id="A0A1L9B036"/>
<evidence type="ECO:0000256" key="2">
    <source>
        <dbReference type="ARBA" id="ARBA00009077"/>
    </source>
</evidence>
<dbReference type="Pfam" id="PF01053">
    <property type="entry name" value="Cys_Met_Meta_PP"/>
    <property type="match status" value="1"/>
</dbReference>
<evidence type="ECO:0000313" key="10">
    <source>
        <dbReference type="EMBL" id="OJH35622.1"/>
    </source>
</evidence>
<sequence length="385" mass="41328">MTSSPTWPKRSKEPAVRTRFATRLLHTGHETDPATGAAAVPIYQVSMFDQPGLDQPGEFDYARSGNPTRKALEGVLAELDEAHAAFAFGSGMAAISTVLMLFSAGDHLVVTDDCYGGTYRVLTRVFSRFGLKATFVDTSDPEAVRAAIRPNTKALLVESVSNPFLKRTDILAMSILARTCGALLIVDNTFLSPYVSRPLTEGADIVVHSATKYLGGHSDVVAGTVAVKTAALAQEVYFLQNAVGAVLGPQDCFLLQRGIKTLGVRMERQVRTAAGLARWLADRPEVKEVFYPGAGAVVSFRLARDEWAAPFVETLQLPLLGVSLGAVESIVTVPARHSHASVPAPERQRRGITDGLIRYSVGLEDLEDLQEDLALALGQAVRVAA</sequence>
<evidence type="ECO:0000256" key="4">
    <source>
        <dbReference type="ARBA" id="ARBA00022605"/>
    </source>
</evidence>
<keyword evidence="6" id="KW-0486">Methionine biosynthesis</keyword>
<reference evidence="11" key="1">
    <citation type="submission" date="2016-11" db="EMBL/GenBank/DDBJ databases">
        <authorList>
            <person name="Shukria A."/>
            <person name="Stevens D.C."/>
        </authorList>
    </citation>
    <scope>NUCLEOTIDE SEQUENCE [LARGE SCALE GENOMIC DNA]</scope>
    <source>
        <strain evidence="11">Cbfe23</strain>
    </source>
</reference>
<comment type="caution">
    <text evidence="10">The sequence shown here is derived from an EMBL/GenBank/DDBJ whole genome shotgun (WGS) entry which is preliminary data.</text>
</comment>
<dbReference type="CDD" id="cd00614">
    <property type="entry name" value="CGS_like"/>
    <property type="match status" value="1"/>
</dbReference>
<evidence type="ECO:0000256" key="9">
    <source>
        <dbReference type="RuleBase" id="RU362118"/>
    </source>
</evidence>
<keyword evidence="11" id="KW-1185">Reference proteome</keyword>
<dbReference type="Gene3D" id="3.40.640.10">
    <property type="entry name" value="Type I PLP-dependent aspartate aminotransferase-like (Major domain)"/>
    <property type="match status" value="1"/>
</dbReference>
<keyword evidence="4" id="KW-0028">Amino-acid biosynthesis</keyword>
<keyword evidence="7" id="KW-0456">Lyase</keyword>
<dbReference type="PIRSF" id="PIRSF001434">
    <property type="entry name" value="CGS"/>
    <property type="match status" value="1"/>
</dbReference>
<dbReference type="GO" id="GO:0019346">
    <property type="term" value="P:transsulfuration"/>
    <property type="evidence" value="ECO:0007669"/>
    <property type="project" value="InterPro"/>
</dbReference>
<reference evidence="10 11" key="2">
    <citation type="submission" date="2016-12" db="EMBL/GenBank/DDBJ databases">
        <title>Draft Genome Sequence of Cystobacter ferrugineus Strain Cbfe23.</title>
        <authorList>
            <person name="Akbar S."/>
            <person name="Dowd S.E."/>
            <person name="Stevens D.C."/>
        </authorList>
    </citation>
    <scope>NUCLEOTIDE SEQUENCE [LARGE SCALE GENOMIC DNA]</scope>
    <source>
        <strain evidence="10 11">Cbfe23</strain>
    </source>
</reference>
<dbReference type="OrthoDB" id="9805807at2"/>
<name>A0A1L9B036_9BACT</name>
<dbReference type="EC" id="4.4.1.13" evidence="3"/>
<dbReference type="InterPro" id="IPR015422">
    <property type="entry name" value="PyrdxlP-dep_Trfase_small"/>
</dbReference>
<dbReference type="GO" id="GO:0009086">
    <property type="term" value="P:methionine biosynthetic process"/>
    <property type="evidence" value="ECO:0007669"/>
    <property type="project" value="UniProtKB-KW"/>
</dbReference>
<evidence type="ECO:0000313" key="11">
    <source>
        <dbReference type="Proteomes" id="UP000182229"/>
    </source>
</evidence>
<evidence type="ECO:0000256" key="8">
    <source>
        <dbReference type="PIRSR" id="PIRSR001434-2"/>
    </source>
</evidence>
<dbReference type="GO" id="GO:0030170">
    <property type="term" value="F:pyridoxal phosphate binding"/>
    <property type="evidence" value="ECO:0007669"/>
    <property type="project" value="InterPro"/>
</dbReference>
<dbReference type="InterPro" id="IPR000277">
    <property type="entry name" value="Cys/Met-Metab_PyrdxlP-dep_enz"/>
</dbReference>
<dbReference type="FunFam" id="3.40.640.10:FF:000009">
    <property type="entry name" value="Cystathionine gamma-synthase homolog"/>
    <property type="match status" value="1"/>
</dbReference>
<comment type="similarity">
    <text evidence="2 9">Belongs to the trans-sulfuration enzymes family.</text>
</comment>
<proteinExistence type="inferred from homology"/>
<dbReference type="RefSeq" id="WP_071903197.1">
    <property type="nucleotide sequence ID" value="NZ_MPIN01000013.1"/>
</dbReference>
<gene>
    <name evidence="10" type="ORF">BON30_36750</name>
</gene>
<protein>
    <recommendedName>
        <fullName evidence="3">cysteine-S-conjugate beta-lyase</fullName>
        <ecNumber evidence="3">4.4.1.13</ecNumber>
    </recommendedName>
</protein>
<evidence type="ECO:0000256" key="7">
    <source>
        <dbReference type="ARBA" id="ARBA00023239"/>
    </source>
</evidence>
<dbReference type="InterPro" id="IPR015421">
    <property type="entry name" value="PyrdxlP-dep_Trfase_major"/>
</dbReference>
<dbReference type="Gene3D" id="3.90.1150.10">
    <property type="entry name" value="Aspartate Aminotransferase, domain 1"/>
    <property type="match status" value="1"/>
</dbReference>
<dbReference type="Proteomes" id="UP000182229">
    <property type="component" value="Unassembled WGS sequence"/>
</dbReference>
<dbReference type="PROSITE" id="PS00868">
    <property type="entry name" value="CYS_MET_METAB_PP"/>
    <property type="match status" value="1"/>
</dbReference>
<organism evidence="10 11">
    <name type="scientific">Cystobacter ferrugineus</name>
    <dbReference type="NCBI Taxonomy" id="83449"/>
    <lineage>
        <taxon>Bacteria</taxon>
        <taxon>Pseudomonadati</taxon>
        <taxon>Myxococcota</taxon>
        <taxon>Myxococcia</taxon>
        <taxon>Myxococcales</taxon>
        <taxon>Cystobacterineae</taxon>
        <taxon>Archangiaceae</taxon>
        <taxon>Cystobacter</taxon>
    </lineage>
</organism>
<keyword evidence="5 8" id="KW-0663">Pyridoxal phosphate</keyword>
<dbReference type="EMBL" id="MPIN01000013">
    <property type="protein sequence ID" value="OJH35622.1"/>
    <property type="molecule type" value="Genomic_DNA"/>
</dbReference>
<evidence type="ECO:0000256" key="5">
    <source>
        <dbReference type="ARBA" id="ARBA00022898"/>
    </source>
</evidence>
<dbReference type="InterPro" id="IPR054542">
    <property type="entry name" value="Cys_met_metab_PP"/>
</dbReference>